<feature type="compositionally biased region" description="Basic and acidic residues" evidence="1">
    <location>
        <begin position="87"/>
        <end position="108"/>
    </location>
</feature>
<evidence type="ECO:0000313" key="3">
    <source>
        <dbReference type="Proteomes" id="UP000299102"/>
    </source>
</evidence>
<gene>
    <name evidence="2" type="ORF">EVAR_84553_1</name>
</gene>
<dbReference type="Proteomes" id="UP000299102">
    <property type="component" value="Unassembled WGS sequence"/>
</dbReference>
<comment type="caution">
    <text evidence="2">The sequence shown here is derived from an EMBL/GenBank/DDBJ whole genome shotgun (WGS) entry which is preliminary data.</text>
</comment>
<reference evidence="2 3" key="1">
    <citation type="journal article" date="2019" name="Commun. Biol.">
        <title>The bagworm genome reveals a unique fibroin gene that provides high tensile strength.</title>
        <authorList>
            <person name="Kono N."/>
            <person name="Nakamura H."/>
            <person name="Ohtoshi R."/>
            <person name="Tomita M."/>
            <person name="Numata K."/>
            <person name="Arakawa K."/>
        </authorList>
    </citation>
    <scope>NUCLEOTIDE SEQUENCE [LARGE SCALE GENOMIC DNA]</scope>
</reference>
<evidence type="ECO:0000256" key="1">
    <source>
        <dbReference type="SAM" id="MobiDB-lite"/>
    </source>
</evidence>
<sequence>MWEDFQNSSLFIAAGYILRSSNYQRVCGRVTRSAKLLRRSRRQIGGADPSRCVAFVLGNPVNKRISICCSCCVCGDGPAMSQDTATSDDHYKQRDGEDQTGKDEKDDLPNDGVTTS</sequence>
<evidence type="ECO:0000313" key="2">
    <source>
        <dbReference type="EMBL" id="GBP25993.1"/>
    </source>
</evidence>
<dbReference type="EMBL" id="BGZK01000174">
    <property type="protein sequence ID" value="GBP25993.1"/>
    <property type="molecule type" value="Genomic_DNA"/>
</dbReference>
<name>A0A4C1UHN4_EUMVA</name>
<protein>
    <submittedName>
        <fullName evidence="2">Uncharacterized protein</fullName>
    </submittedName>
</protein>
<proteinExistence type="predicted"/>
<dbReference type="AlphaFoldDB" id="A0A4C1UHN4"/>
<accession>A0A4C1UHN4</accession>
<keyword evidence="3" id="KW-1185">Reference proteome</keyword>
<feature type="region of interest" description="Disordered" evidence="1">
    <location>
        <begin position="81"/>
        <end position="116"/>
    </location>
</feature>
<organism evidence="2 3">
    <name type="scientific">Eumeta variegata</name>
    <name type="common">Bagworm moth</name>
    <name type="synonym">Eumeta japonica</name>
    <dbReference type="NCBI Taxonomy" id="151549"/>
    <lineage>
        <taxon>Eukaryota</taxon>
        <taxon>Metazoa</taxon>
        <taxon>Ecdysozoa</taxon>
        <taxon>Arthropoda</taxon>
        <taxon>Hexapoda</taxon>
        <taxon>Insecta</taxon>
        <taxon>Pterygota</taxon>
        <taxon>Neoptera</taxon>
        <taxon>Endopterygota</taxon>
        <taxon>Lepidoptera</taxon>
        <taxon>Glossata</taxon>
        <taxon>Ditrysia</taxon>
        <taxon>Tineoidea</taxon>
        <taxon>Psychidae</taxon>
        <taxon>Oiketicinae</taxon>
        <taxon>Eumeta</taxon>
    </lineage>
</organism>